<dbReference type="Pfam" id="PF01636">
    <property type="entry name" value="APH"/>
    <property type="match status" value="1"/>
</dbReference>
<reference evidence="2" key="1">
    <citation type="submission" date="2020-10" db="EMBL/GenBank/DDBJ databases">
        <title>Taxonomic study of unclassified bacteria belonging to the class Ktedonobacteria.</title>
        <authorList>
            <person name="Yabe S."/>
            <person name="Wang C.M."/>
            <person name="Zheng Y."/>
            <person name="Sakai Y."/>
            <person name="Cavaletti L."/>
            <person name="Monciardini P."/>
            <person name="Donadio S."/>
        </authorList>
    </citation>
    <scope>NUCLEOTIDE SEQUENCE</scope>
    <source>
        <strain evidence="2">SOSP1-1</strain>
    </source>
</reference>
<dbReference type="AlphaFoldDB" id="A0A8J3MRB9"/>
<feature type="domain" description="Aminoglycoside phosphotransferase" evidence="1">
    <location>
        <begin position="32"/>
        <end position="226"/>
    </location>
</feature>
<dbReference type="SUPFAM" id="SSF56112">
    <property type="entry name" value="Protein kinase-like (PK-like)"/>
    <property type="match status" value="1"/>
</dbReference>
<protein>
    <recommendedName>
        <fullName evidence="1">Aminoglycoside phosphotransferase domain-containing protein</fullName>
    </recommendedName>
</protein>
<gene>
    <name evidence="2" type="ORF">KSX_30530</name>
</gene>
<sequence>MLTISEAENIIKTINACHHLDARLRERCQGGEQGAFYVEGEDGSNYILKHTSPDKVEMLQQIGRVIACLYELGYPAPRYACVGATEALAYSLQEALPGIPLEALRQREQLERLLKLNTLQRGQASGLCLPCNWPTPVVETVLVGGDGFCILDTLRQHSTASVELLARCQEIVRTHADAVENRADIVHLDFHFHNILVHDDEISGVIDWDGCLGGDATFDLVTLLFYSYSNHLMYGDDGGYVQELWLIAREESGLSALRVYLAHMLVRQVEWSLRLHERSVAEHWLRVARMVLRDLHAGIPLA</sequence>
<evidence type="ECO:0000313" key="3">
    <source>
        <dbReference type="Proteomes" id="UP000612362"/>
    </source>
</evidence>
<proteinExistence type="predicted"/>
<dbReference type="InterPro" id="IPR051678">
    <property type="entry name" value="AGP_Transferase"/>
</dbReference>
<dbReference type="Proteomes" id="UP000612362">
    <property type="component" value="Unassembled WGS sequence"/>
</dbReference>
<evidence type="ECO:0000313" key="2">
    <source>
        <dbReference type="EMBL" id="GHO44890.1"/>
    </source>
</evidence>
<dbReference type="InterPro" id="IPR002575">
    <property type="entry name" value="Aminoglycoside_PTrfase"/>
</dbReference>
<name>A0A8J3MRB9_9CHLR</name>
<dbReference type="InterPro" id="IPR011009">
    <property type="entry name" value="Kinase-like_dom_sf"/>
</dbReference>
<comment type="caution">
    <text evidence="2">The sequence shown here is derived from an EMBL/GenBank/DDBJ whole genome shotgun (WGS) entry which is preliminary data.</text>
</comment>
<keyword evidence="3" id="KW-1185">Reference proteome</keyword>
<organism evidence="2 3">
    <name type="scientific">Ktedonospora formicarum</name>
    <dbReference type="NCBI Taxonomy" id="2778364"/>
    <lineage>
        <taxon>Bacteria</taxon>
        <taxon>Bacillati</taxon>
        <taxon>Chloroflexota</taxon>
        <taxon>Ktedonobacteria</taxon>
        <taxon>Ktedonobacterales</taxon>
        <taxon>Ktedonobacteraceae</taxon>
        <taxon>Ktedonospora</taxon>
    </lineage>
</organism>
<dbReference type="EMBL" id="BNJF01000001">
    <property type="protein sequence ID" value="GHO44890.1"/>
    <property type="molecule type" value="Genomic_DNA"/>
</dbReference>
<dbReference type="RefSeq" id="WP_220194255.1">
    <property type="nucleotide sequence ID" value="NZ_BNJF01000001.1"/>
</dbReference>
<evidence type="ECO:0000259" key="1">
    <source>
        <dbReference type="Pfam" id="PF01636"/>
    </source>
</evidence>
<dbReference type="PANTHER" id="PTHR21310">
    <property type="entry name" value="AMINOGLYCOSIDE PHOSPHOTRANSFERASE-RELATED-RELATED"/>
    <property type="match status" value="1"/>
</dbReference>
<dbReference type="Gene3D" id="3.90.1200.10">
    <property type="match status" value="1"/>
</dbReference>
<accession>A0A8J3MRB9</accession>